<evidence type="ECO:0000313" key="1">
    <source>
        <dbReference type="EMBL" id="MEB2663151.1"/>
    </source>
</evidence>
<accession>A0ABU5X2L8</accession>
<reference evidence="1 2" key="1">
    <citation type="submission" date="2023-12" db="EMBL/GenBank/DDBJ databases">
        <title>Draft Genome Sequences of Bordetella parapertussis clinical Isolates from Colombia, 2023.</title>
        <authorList>
            <person name="Montilla E.A."/>
            <person name="Rojas F."/>
            <person name="Vargas M.N."/>
            <person name="Bonilla V."/>
            <person name="Duarte C."/>
        </authorList>
    </citation>
    <scope>NUCLEOTIDE SEQUENCE [LARGE SCALE GENOMIC DNA]</scope>
    <source>
        <strain evidence="1 2">320001806</strain>
    </source>
</reference>
<dbReference type="GeneID" id="93204925"/>
<proteinExistence type="predicted"/>
<comment type="caution">
    <text evidence="1">The sequence shown here is derived from an EMBL/GenBank/DDBJ whole genome shotgun (WGS) entry which is preliminary data.</text>
</comment>
<gene>
    <name evidence="1" type="ORF">U5T69_08010</name>
</gene>
<organism evidence="1 2">
    <name type="scientific">Bordetella parapertussis</name>
    <dbReference type="NCBI Taxonomy" id="519"/>
    <lineage>
        <taxon>Bacteria</taxon>
        <taxon>Pseudomonadati</taxon>
        <taxon>Pseudomonadota</taxon>
        <taxon>Betaproteobacteria</taxon>
        <taxon>Burkholderiales</taxon>
        <taxon>Alcaligenaceae</taxon>
        <taxon>Bordetella</taxon>
    </lineage>
</organism>
<dbReference type="RefSeq" id="WP_226376428.1">
    <property type="nucleotide sequence ID" value="NZ_AP019378.2"/>
</dbReference>
<name>A0ABU5X2L8_BORPP</name>
<evidence type="ECO:0000313" key="2">
    <source>
        <dbReference type="Proteomes" id="UP001324595"/>
    </source>
</evidence>
<keyword evidence="2" id="KW-1185">Reference proteome</keyword>
<sequence>MKLFGGAAQVQFGGDNAEVAQALQVHACHEISHIVFIIKLTKNSILLIMAAYLSSR</sequence>
<dbReference type="EMBL" id="JAXUBE010000019">
    <property type="protein sequence ID" value="MEB2663151.1"/>
    <property type="molecule type" value="Genomic_DNA"/>
</dbReference>
<protein>
    <submittedName>
        <fullName evidence="1">Uncharacterized protein</fullName>
    </submittedName>
</protein>
<dbReference type="Proteomes" id="UP001324595">
    <property type="component" value="Unassembled WGS sequence"/>
</dbReference>